<evidence type="ECO:0000313" key="2">
    <source>
        <dbReference type="Proteomes" id="UP000250275"/>
    </source>
</evidence>
<dbReference type="AlphaFoldDB" id="A0A310SJW7"/>
<accession>A0A310SJW7</accession>
<organism evidence="1 2">
    <name type="scientific">Eufriesea mexicana</name>
    <dbReference type="NCBI Taxonomy" id="516756"/>
    <lineage>
        <taxon>Eukaryota</taxon>
        <taxon>Metazoa</taxon>
        <taxon>Ecdysozoa</taxon>
        <taxon>Arthropoda</taxon>
        <taxon>Hexapoda</taxon>
        <taxon>Insecta</taxon>
        <taxon>Pterygota</taxon>
        <taxon>Neoptera</taxon>
        <taxon>Endopterygota</taxon>
        <taxon>Hymenoptera</taxon>
        <taxon>Apocrita</taxon>
        <taxon>Aculeata</taxon>
        <taxon>Apoidea</taxon>
        <taxon>Anthophila</taxon>
        <taxon>Apidae</taxon>
        <taxon>Eufriesea</taxon>
    </lineage>
</organism>
<reference evidence="1 2" key="1">
    <citation type="submission" date="2015-07" db="EMBL/GenBank/DDBJ databases">
        <title>The genome of Eufriesea mexicana.</title>
        <authorList>
            <person name="Pan H."/>
            <person name="Kapheim K."/>
        </authorList>
    </citation>
    <scope>NUCLEOTIDE SEQUENCE [LARGE SCALE GENOMIC DNA]</scope>
    <source>
        <strain evidence="1">0111107269</strain>
        <tissue evidence="1">Whole body</tissue>
    </source>
</reference>
<dbReference type="Proteomes" id="UP000250275">
    <property type="component" value="Unassembled WGS sequence"/>
</dbReference>
<evidence type="ECO:0000313" key="1">
    <source>
        <dbReference type="EMBL" id="OAD54496.1"/>
    </source>
</evidence>
<dbReference type="EMBL" id="KQ764513">
    <property type="protein sequence ID" value="OAD54496.1"/>
    <property type="molecule type" value="Genomic_DNA"/>
</dbReference>
<keyword evidence="2" id="KW-1185">Reference proteome</keyword>
<gene>
    <name evidence="1" type="ORF">WN48_06685</name>
</gene>
<name>A0A310SJW7_9HYME</name>
<proteinExistence type="predicted"/>
<sequence length="81" mass="9410">MSHAHCNNVCIYKKKRTNTTYEKKKKKEGEYRELKGVRVGKRNKRANIVLLCACVTSVRKLTTNQIHIPSKRSILQHNKST</sequence>
<protein>
    <submittedName>
        <fullName evidence="1">Uncharacterized protein</fullName>
    </submittedName>
</protein>